<dbReference type="InterPro" id="IPR011330">
    <property type="entry name" value="Glyco_hydro/deAcase_b/a-brl"/>
</dbReference>
<dbReference type="PANTHER" id="PTHR34216">
    <property type="match status" value="1"/>
</dbReference>
<feature type="transmembrane region" description="Helical" evidence="2">
    <location>
        <begin position="20"/>
        <end position="38"/>
    </location>
</feature>
<dbReference type="SUPFAM" id="SSF88713">
    <property type="entry name" value="Glycoside hydrolase/deacetylase"/>
    <property type="match status" value="1"/>
</dbReference>
<keyword evidence="1" id="KW-0175">Coiled coil</keyword>
<dbReference type="EMBL" id="WJQR01000002">
    <property type="protein sequence ID" value="MRI80909.1"/>
    <property type="molecule type" value="Genomic_DNA"/>
</dbReference>
<dbReference type="GO" id="GO:0016787">
    <property type="term" value="F:hydrolase activity"/>
    <property type="evidence" value="ECO:0007669"/>
    <property type="project" value="UniProtKB-KW"/>
</dbReference>
<sequence>MKNQAFSAEKKDKIKLIRSIIQFIILLVLAMFLFKSIYHHNDYIAIDDSMRVQSDKGFVALSYFGVERSGHNYLINEKRLDEHLAALKESGYVTISQEDIIAYYNEGRALPEKSLFLMFEDGRKDTALFAQKIMENYNYKATIFNYAQNLSLKDPKFLSATELLKLEDSDFWEIGSNGYRLAYINVFDRYDYFFDALNTYEFQAVSSYLDGNYNHYLMDFIRDESGIPKETLTQMKERIANDYILMQEVYKETLGKVPSVYVLMHANTGQFATNEKVSIENEQRIKELYTLNFNREGDSLNLEDDSIYDLTRMQPQAHWYTNHLLMRIQDDTQTDVAFVSGDTEKKSDWNTIVGESEFKDNRIILTSPPVQEGIILLNQTLDLKDFSLSVRLEGNKLGEQAILLRYDDKTDDYIKVMLKNNELIIFDTESAKPNRAIFELDLDVHDGIVKESIETNKLRSLITKLETDLKYANSIDEANSLNNQLKSKKAELQQIDSAEGEEYSPKISQNDLGNRLVELTVIDNQLSISIDGRIAVSDLKITRTSSGTIALTSQAEVGGFSERNLYDDVYDAVYTDLVISQSQDISDKSTIYYDNRLLGLDKFEDTVESVWNYVINWFIKNL</sequence>
<feature type="coiled-coil region" evidence="1">
    <location>
        <begin position="471"/>
        <end position="498"/>
    </location>
</feature>
<evidence type="ECO:0000313" key="3">
    <source>
        <dbReference type="EMBL" id="MRI80909.1"/>
    </source>
</evidence>
<keyword evidence="3" id="KW-0378">Hydrolase</keyword>
<proteinExistence type="predicted"/>
<reference evidence="3 4" key="1">
    <citation type="submission" date="2019-11" db="EMBL/GenBank/DDBJ databases">
        <title>Characterisation of Fundicoccus ignavus gen. nov. sp. nov., a novel genus of the family Aerococcaceae isolated from bulk tank milk.</title>
        <authorList>
            <person name="Siebert A."/>
            <person name="Huptas C."/>
            <person name="Wenning M."/>
            <person name="Scherer S."/>
            <person name="Doll E.V."/>
        </authorList>
    </citation>
    <scope>NUCLEOTIDE SEQUENCE [LARGE SCALE GENOMIC DNA]</scope>
    <source>
        <strain evidence="3 4">DSM 109653</strain>
    </source>
</reference>
<keyword evidence="2" id="KW-0812">Transmembrane</keyword>
<protein>
    <submittedName>
        <fullName evidence="3">Glycoside hydrolase</fullName>
    </submittedName>
</protein>
<dbReference type="GO" id="GO:0005975">
    <property type="term" value="P:carbohydrate metabolic process"/>
    <property type="evidence" value="ECO:0007669"/>
    <property type="project" value="InterPro"/>
</dbReference>
<dbReference type="PANTHER" id="PTHR34216:SF7">
    <property type="entry name" value="POLY-BETA-1,6-N-ACETYL-D-GLUCOSAMINE N-DEACETYLASE"/>
    <property type="match status" value="1"/>
</dbReference>
<comment type="caution">
    <text evidence="3">The sequence shown here is derived from an EMBL/GenBank/DDBJ whole genome shotgun (WGS) entry which is preliminary data.</text>
</comment>
<dbReference type="AlphaFoldDB" id="A0A844BTP9"/>
<evidence type="ECO:0000256" key="1">
    <source>
        <dbReference type="SAM" id="Coils"/>
    </source>
</evidence>
<accession>A0A844BTP9</accession>
<evidence type="ECO:0000256" key="2">
    <source>
        <dbReference type="SAM" id="Phobius"/>
    </source>
</evidence>
<evidence type="ECO:0000313" key="4">
    <source>
        <dbReference type="Proteomes" id="UP000469870"/>
    </source>
</evidence>
<dbReference type="Proteomes" id="UP000469870">
    <property type="component" value="Unassembled WGS sequence"/>
</dbReference>
<dbReference type="RefSeq" id="WP_153861380.1">
    <property type="nucleotide sequence ID" value="NZ_WJQR01000002.1"/>
</dbReference>
<organism evidence="3 4">
    <name type="scientific">Fundicoccus ignavus</name>
    <dbReference type="NCBI Taxonomy" id="2664442"/>
    <lineage>
        <taxon>Bacteria</taxon>
        <taxon>Bacillati</taxon>
        <taxon>Bacillota</taxon>
        <taxon>Bacilli</taxon>
        <taxon>Lactobacillales</taxon>
        <taxon>Aerococcaceae</taxon>
        <taxon>Fundicoccus</taxon>
    </lineage>
</organism>
<keyword evidence="2" id="KW-0472">Membrane</keyword>
<dbReference type="InterPro" id="IPR051398">
    <property type="entry name" value="Polysacch_Deacetylase"/>
</dbReference>
<dbReference type="Gene3D" id="3.20.20.370">
    <property type="entry name" value="Glycoside hydrolase/deacetylase"/>
    <property type="match status" value="1"/>
</dbReference>
<gene>
    <name evidence="3" type="ORF">GIY11_02555</name>
</gene>
<keyword evidence="2" id="KW-1133">Transmembrane helix</keyword>
<name>A0A844BTP9_9LACT</name>